<evidence type="ECO:0000313" key="1">
    <source>
        <dbReference type="EMBL" id="ALO14355.1"/>
    </source>
</evidence>
<dbReference type="Gene3D" id="3.30.1920.20">
    <property type="match status" value="2"/>
</dbReference>
<dbReference type="OrthoDB" id="1111884at2"/>
<evidence type="ECO:0008006" key="3">
    <source>
        <dbReference type="Google" id="ProtNLM"/>
    </source>
</evidence>
<dbReference type="STRING" id="1307839.L21SP5_00683"/>
<dbReference type="NCBIfam" id="NF047446">
    <property type="entry name" value="barrel_OmpL47"/>
    <property type="match status" value="4"/>
</dbReference>
<protein>
    <recommendedName>
        <fullName evidence="3">Ig-like domain-containing protein</fullName>
    </recommendedName>
</protein>
<dbReference type="RefSeq" id="WP_057951909.1">
    <property type="nucleotide sequence ID" value="NZ_CP013118.1"/>
</dbReference>
<name>A0A0S2HWC7_9BACT</name>
<sequence>MKRVLFSITCIFLSITLFGQQRIEHKSQLYKADDGKLYIQKEMPVYLYLSTSPDEDAKKVRLESEDSKDYTNPMYFDTEGINTFHSPWKIDTVTRKYVYPKEDIIFEVYADGNAPRTRIKNIAKGYKKDDKVFLRGDFSLDFKAYDGLSGVREIYYSIDGAPYKSFKKPVELSEEKVYDIQFYAVDNVGNDEKTRNQKIVIDKTNPESSIKIEGDRADNVVSGNSAIIVETTENGSGVKQIYYRINEQSVKPFKYPIKTSWFSEGEHAISYYAIDNLGNKEAWKTFDFYVDKTPPVIVEEIMGNTFMANGVEYSSGRSKFKITSMDNKAGVKSIHYKIGDNEPKEYTEPFYLKGNSGTLKIQTWAFDKVNNKAVGSKSSTKRGASYVDLAGPDLAYKFLGDFVKNRDTVIISERTKIQLIAKDPESGLDYIAYSIDEGPQKNFNETFNVADPGYHEIYFTGYDKVGNTNQSEFFFMVDNDPPRINIDFSVEPIGSKTALDNKIYVYPDHLKLFLSATDNLAGLKNIYYTINGSREYTYSTPLENFEGGRDYSIHVKVVDKLGNIREKDFKFSIN</sequence>
<gene>
    <name evidence="1" type="ORF">L21SP5_00683</name>
</gene>
<dbReference type="InterPro" id="IPR058094">
    <property type="entry name" value="Ig-like_OmpL47-like"/>
</dbReference>
<dbReference type="EMBL" id="CP013118">
    <property type="protein sequence ID" value="ALO14355.1"/>
    <property type="molecule type" value="Genomic_DNA"/>
</dbReference>
<organism evidence="1 2">
    <name type="scientific">Salinivirga cyanobacteriivorans</name>
    <dbReference type="NCBI Taxonomy" id="1307839"/>
    <lineage>
        <taxon>Bacteria</taxon>
        <taxon>Pseudomonadati</taxon>
        <taxon>Bacteroidota</taxon>
        <taxon>Bacteroidia</taxon>
        <taxon>Bacteroidales</taxon>
        <taxon>Salinivirgaceae</taxon>
        <taxon>Salinivirga</taxon>
    </lineage>
</organism>
<dbReference type="AlphaFoldDB" id="A0A0S2HWC7"/>
<accession>A0A0S2HWC7</accession>
<evidence type="ECO:0000313" key="2">
    <source>
        <dbReference type="Proteomes" id="UP000064893"/>
    </source>
</evidence>
<dbReference type="KEGG" id="blq:L21SP5_00683"/>
<proteinExistence type="predicted"/>
<reference evidence="1 2" key="1">
    <citation type="submission" date="2015-11" db="EMBL/GenBank/DDBJ databases">
        <title>Description and complete genome sequence of a novel strain predominating in hypersaline microbial mats and representing a new family of the Bacteriodetes phylum.</title>
        <authorList>
            <person name="Spring S."/>
            <person name="Bunk B."/>
            <person name="Sproer C."/>
            <person name="Klenk H.-P."/>
        </authorList>
    </citation>
    <scope>NUCLEOTIDE SEQUENCE [LARGE SCALE GENOMIC DNA]</scope>
    <source>
        <strain evidence="1 2">L21-Spi-D4</strain>
    </source>
</reference>
<dbReference type="Proteomes" id="UP000064893">
    <property type="component" value="Chromosome"/>
</dbReference>
<keyword evidence="2" id="KW-1185">Reference proteome</keyword>